<keyword evidence="7" id="KW-1133">Transmembrane helix</keyword>
<evidence type="ECO:0000313" key="9">
    <source>
        <dbReference type="EMBL" id="AIE91292.1"/>
    </source>
</evidence>
<protein>
    <submittedName>
        <fullName evidence="9">Peptidase S8/S53 subtilisin kexin sedolisin</fullName>
    </submittedName>
</protein>
<dbReference type="InterPro" id="IPR008979">
    <property type="entry name" value="Galactose-bd-like_sf"/>
</dbReference>
<name>A0A075FNK0_9EURY</name>
<evidence type="ECO:0000256" key="7">
    <source>
        <dbReference type="SAM" id="Phobius"/>
    </source>
</evidence>
<evidence type="ECO:0000256" key="4">
    <source>
        <dbReference type="ARBA" id="ARBA00022825"/>
    </source>
</evidence>
<feature type="active site" description="Charge relay system" evidence="5">
    <location>
        <position position="443"/>
    </location>
</feature>
<evidence type="ECO:0000256" key="6">
    <source>
        <dbReference type="SAM" id="MobiDB-lite"/>
    </source>
</evidence>
<feature type="domain" description="Peptidase S8/S53" evidence="8">
    <location>
        <begin position="193"/>
        <end position="541"/>
    </location>
</feature>
<keyword evidence="3 5" id="KW-0378">Hydrolase</keyword>
<feature type="region of interest" description="Disordered" evidence="6">
    <location>
        <begin position="794"/>
        <end position="819"/>
    </location>
</feature>
<keyword evidence="4 5" id="KW-0720">Serine protease</keyword>
<dbReference type="PANTHER" id="PTHR43399">
    <property type="entry name" value="SUBTILISIN-RELATED"/>
    <property type="match status" value="1"/>
</dbReference>
<keyword evidence="7" id="KW-0812">Transmembrane</keyword>
<evidence type="ECO:0000256" key="2">
    <source>
        <dbReference type="ARBA" id="ARBA00022670"/>
    </source>
</evidence>
<dbReference type="Gene3D" id="2.60.120.380">
    <property type="match status" value="1"/>
</dbReference>
<dbReference type="PROSITE" id="PS00138">
    <property type="entry name" value="SUBTILASE_SER"/>
    <property type="match status" value="1"/>
</dbReference>
<proteinExistence type="inferred from homology"/>
<evidence type="ECO:0000256" key="3">
    <source>
        <dbReference type="ARBA" id="ARBA00022801"/>
    </source>
</evidence>
<feature type="active site" description="Charge relay system" evidence="5">
    <location>
        <position position="202"/>
    </location>
</feature>
<feature type="transmembrane region" description="Helical" evidence="7">
    <location>
        <begin position="760"/>
        <end position="778"/>
    </location>
</feature>
<dbReference type="PANTHER" id="PTHR43399:SF4">
    <property type="entry name" value="CELL WALL-ASSOCIATED PROTEASE"/>
    <property type="match status" value="1"/>
</dbReference>
<dbReference type="Gene3D" id="3.40.50.200">
    <property type="entry name" value="Peptidase S8/S53 domain"/>
    <property type="match status" value="1"/>
</dbReference>
<dbReference type="Pfam" id="PF00082">
    <property type="entry name" value="Peptidase_S8"/>
    <property type="match status" value="1"/>
</dbReference>
<sequence length="819" mass="89185">MARGSSVVFLALFFVFPLPPMPHDQPQEFGELIFESDIPWDVNSWNDLVEQGVVPLRQLSANEMLVWGPIEKGEIPPKITEYRGLVGEFETYIVILEPRLEVNEKDEIKTGLNMIGLNPITIFSPMQGSPLSEIIQITPSNEFGNWWQFVEIMHGIHWVEPVLETVGRNDIAAAIMQHGNITGQPAWLFGLDGTGVIITNADSGIDRDHACFREATEPGASGSEWNNATGTPGINHRKIVFFNGTVDDWDSPNNQNYRHGTHVAGSLACRSIWEVSAENNGDWINATPGEGTSIAHGARLVIEDVVDDDGWQIPNIGELFWEASSHGSVIRSDSWGDDSTEYTLRTSKFDAWLFSVPWSVSFVAPGNTGDEVLEPANGLNVVSVGAAAKDGTNDLWTLSPRQETAQGRMGVTIVVPGETVISAKGDGVHDSNNDGWRSSTGTSMATPQAAAFAAIIQQMVETGWVAGNESQRVVSSDSLRPDWAESIDNNLTDGNLSLAQGFTPSGPLIRALMVLSADSLEGGRQAELTLGAAPDNQQGWGRPNISNLVDFEILNDQMNGSTVDPAANIWIHDSFRMTDNNWKGMIENWVDESPLDSVSNHNWKGEGATGPFLSTTENVIWKMPIVDGEDLDARLVWNSAPNIDSRDDLDLIVTLPDGQIFLGNDLGGEGLKENIETIEGVHIPSEILSGLEFVEIEINAHQINIGPENGGVGLNGDKIGFALAVKGVERSAVETLTPWLVITQNEMENEEQGGDSLSKYWFLVMIIIILFATGLIIVERHKITTQLMVEEINSEGEPSNHDSGSLPLAVAPHIGDNDE</sequence>
<dbReference type="PRINTS" id="PR00723">
    <property type="entry name" value="SUBTILISIN"/>
</dbReference>
<keyword evidence="2 5" id="KW-0645">Protease</keyword>
<keyword evidence="7" id="KW-0472">Membrane</keyword>
<dbReference type="PROSITE" id="PS51892">
    <property type="entry name" value="SUBTILASE"/>
    <property type="match status" value="1"/>
</dbReference>
<dbReference type="InterPro" id="IPR023828">
    <property type="entry name" value="Peptidase_S8_Ser-AS"/>
</dbReference>
<organism evidence="9">
    <name type="scientific">uncultured marine group II/III euryarchaeote AD1000_114_C07</name>
    <dbReference type="NCBI Taxonomy" id="1457719"/>
    <lineage>
        <taxon>Archaea</taxon>
        <taxon>Methanobacteriati</taxon>
        <taxon>Methanobacteriota</taxon>
        <taxon>environmental samples</taxon>
    </lineage>
</organism>
<feature type="active site" description="Charge relay system" evidence="5">
    <location>
        <position position="259"/>
    </location>
</feature>
<dbReference type="SUPFAM" id="SSF49785">
    <property type="entry name" value="Galactose-binding domain-like"/>
    <property type="match status" value="1"/>
</dbReference>
<dbReference type="GO" id="GO:0006508">
    <property type="term" value="P:proteolysis"/>
    <property type="evidence" value="ECO:0007669"/>
    <property type="project" value="UniProtKB-KW"/>
</dbReference>
<dbReference type="AlphaFoldDB" id="A0A075FNK0"/>
<evidence type="ECO:0000259" key="8">
    <source>
        <dbReference type="Pfam" id="PF00082"/>
    </source>
</evidence>
<accession>A0A075FNK0</accession>
<dbReference type="InterPro" id="IPR000209">
    <property type="entry name" value="Peptidase_S8/S53_dom"/>
</dbReference>
<dbReference type="InterPro" id="IPR051048">
    <property type="entry name" value="Peptidase_S8/S53_subtilisin"/>
</dbReference>
<dbReference type="EMBL" id="KF900333">
    <property type="protein sequence ID" value="AIE91292.1"/>
    <property type="molecule type" value="Genomic_DNA"/>
</dbReference>
<evidence type="ECO:0000256" key="5">
    <source>
        <dbReference type="PROSITE-ProRule" id="PRU01240"/>
    </source>
</evidence>
<dbReference type="SUPFAM" id="SSF52743">
    <property type="entry name" value="Subtilisin-like"/>
    <property type="match status" value="1"/>
</dbReference>
<dbReference type="InterPro" id="IPR015500">
    <property type="entry name" value="Peptidase_S8_subtilisin-rel"/>
</dbReference>
<evidence type="ECO:0000256" key="1">
    <source>
        <dbReference type="ARBA" id="ARBA00011073"/>
    </source>
</evidence>
<dbReference type="InterPro" id="IPR036852">
    <property type="entry name" value="Peptidase_S8/S53_dom_sf"/>
</dbReference>
<comment type="similarity">
    <text evidence="1 5">Belongs to the peptidase S8 family.</text>
</comment>
<dbReference type="GO" id="GO:0004252">
    <property type="term" value="F:serine-type endopeptidase activity"/>
    <property type="evidence" value="ECO:0007669"/>
    <property type="project" value="UniProtKB-UniRule"/>
</dbReference>
<reference evidence="9" key="1">
    <citation type="journal article" date="2014" name="Genome Biol. Evol.">
        <title>Pangenome evidence for extensive interdomain horizontal transfer affecting lineage core and shell genes in uncultured planktonic thaumarchaeota and euryarchaeota.</title>
        <authorList>
            <person name="Deschamps P."/>
            <person name="Zivanovic Y."/>
            <person name="Moreira D."/>
            <person name="Rodriguez-Valera F."/>
            <person name="Lopez-Garcia P."/>
        </authorList>
    </citation>
    <scope>NUCLEOTIDE SEQUENCE</scope>
</reference>